<dbReference type="InterPro" id="IPR052462">
    <property type="entry name" value="SLIRP/GR-RBP-like"/>
</dbReference>
<name>A0A420IH86_9PEZI</name>
<evidence type="ECO:0000313" key="6">
    <source>
        <dbReference type="Proteomes" id="UP000285326"/>
    </source>
</evidence>
<dbReference type="Pfam" id="PF00076">
    <property type="entry name" value="RRM_1"/>
    <property type="match status" value="2"/>
</dbReference>
<feature type="region of interest" description="Disordered" evidence="3">
    <location>
        <begin position="1"/>
        <end position="37"/>
    </location>
</feature>
<feature type="compositionally biased region" description="Polar residues" evidence="3">
    <location>
        <begin position="90"/>
        <end position="105"/>
    </location>
</feature>
<dbReference type="InterPro" id="IPR003954">
    <property type="entry name" value="RRM_euk-type"/>
</dbReference>
<protein>
    <submittedName>
        <fullName evidence="5">Polyadenylate-binding protein, cytoplasmic and nuclear</fullName>
    </submittedName>
</protein>
<evidence type="ECO:0000256" key="2">
    <source>
        <dbReference type="PROSITE-ProRule" id="PRU00176"/>
    </source>
</evidence>
<feature type="region of interest" description="Disordered" evidence="3">
    <location>
        <begin position="80"/>
        <end position="159"/>
    </location>
</feature>
<evidence type="ECO:0000259" key="4">
    <source>
        <dbReference type="PROSITE" id="PS50102"/>
    </source>
</evidence>
<feature type="compositionally biased region" description="Polar residues" evidence="3">
    <location>
        <begin position="1"/>
        <end position="16"/>
    </location>
</feature>
<feature type="domain" description="RRM" evidence="4">
    <location>
        <begin position="378"/>
        <end position="459"/>
    </location>
</feature>
<dbReference type="GO" id="GO:0003723">
    <property type="term" value="F:RNA binding"/>
    <property type="evidence" value="ECO:0007669"/>
    <property type="project" value="UniProtKB-UniRule"/>
</dbReference>
<dbReference type="PROSITE" id="PS50102">
    <property type="entry name" value="RRM"/>
    <property type="match status" value="2"/>
</dbReference>
<dbReference type="PANTHER" id="PTHR48027">
    <property type="entry name" value="HETEROGENEOUS NUCLEAR RIBONUCLEOPROTEIN 87F-RELATED"/>
    <property type="match status" value="1"/>
</dbReference>
<dbReference type="InterPro" id="IPR000504">
    <property type="entry name" value="RRM_dom"/>
</dbReference>
<organism evidence="5 6">
    <name type="scientific">Golovinomyces cichoracearum</name>
    <dbReference type="NCBI Taxonomy" id="62708"/>
    <lineage>
        <taxon>Eukaryota</taxon>
        <taxon>Fungi</taxon>
        <taxon>Dikarya</taxon>
        <taxon>Ascomycota</taxon>
        <taxon>Pezizomycotina</taxon>
        <taxon>Leotiomycetes</taxon>
        <taxon>Erysiphales</taxon>
        <taxon>Erysiphaceae</taxon>
        <taxon>Golovinomyces</taxon>
    </lineage>
</organism>
<comment type="caution">
    <text evidence="5">The sequence shown here is derived from an EMBL/GenBank/DDBJ whole genome shotgun (WGS) entry which is preliminary data.</text>
</comment>
<feature type="domain" description="RRM" evidence="4">
    <location>
        <begin position="178"/>
        <end position="256"/>
    </location>
</feature>
<dbReference type="SMART" id="SM00360">
    <property type="entry name" value="RRM"/>
    <property type="match status" value="2"/>
</dbReference>
<feature type="compositionally biased region" description="Basic and acidic residues" evidence="3">
    <location>
        <begin position="136"/>
        <end position="159"/>
    </location>
</feature>
<feature type="compositionally biased region" description="Polar residues" evidence="3">
    <location>
        <begin position="124"/>
        <end position="133"/>
    </location>
</feature>
<evidence type="ECO:0000256" key="1">
    <source>
        <dbReference type="ARBA" id="ARBA00022884"/>
    </source>
</evidence>
<gene>
    <name evidence="5" type="ORF">GcM1_242130</name>
</gene>
<dbReference type="InterPro" id="IPR012677">
    <property type="entry name" value="Nucleotide-bd_a/b_plait_sf"/>
</dbReference>
<sequence length="636" mass="70624">MSSVTSTPLPTQSIIGSTHDMRLEPSPAGTYGSSIASDIDDEIPQTPNDEGVLLNKLTKLNIHVKPELIEEFSPTFVRNGVNSDDPFSDTGHQPQDSAQLTPTGKSTKRALNKVNWHSRAGSENHISPSTSPLEVQKSRSIDRGHRIKDSVSESSDVGKFDTMQVNSQDAQAIYPPSSCVFVANLLQSESDEALEVAVLEVFREFGTVFVKIRRDAKHMPFAFCQYTNDESAELAINDGRGKLIKGRPCRCEKAKAHRLFFFEHKYGTKITPDEVEHLLRDFGRLTECRFATHLEMASNNLGEGVVVNFDMFESGKNACQRIFLFQLNTKLADAQKAFRNHAVYRMISLFHLGSPRGDRSQSDPARRAYLETYEVDRRSVFVGNLPTEINELEVKEIFLKFGDIINIAVHKNESTVDPSSKHCFAFVEFAYQPSVEKAIPELNGSLLRGKTIRVTQKDSETARARSRRQITRPYGSSTVSAYQTPPVASHTLCNPSPCMTPPVSQTQFGGYGYTSGGYANSFYLDTRGQCWITPTSPYNHSYPSGPSFQTSPFHNSHYQSNPFYGYSGSPQGPQNYNWHQTLSPVWSAPNLPTTVSGLNSQAYSSSLAAPVTSNEQCPILSPNIHTIADSSKEFIE</sequence>
<dbReference type="EMBL" id="MCBS01024217">
    <property type="protein sequence ID" value="RKF73910.1"/>
    <property type="molecule type" value="Genomic_DNA"/>
</dbReference>
<proteinExistence type="predicted"/>
<dbReference type="SUPFAM" id="SSF54928">
    <property type="entry name" value="RNA-binding domain, RBD"/>
    <property type="match status" value="2"/>
</dbReference>
<dbReference type="Gene3D" id="3.30.70.330">
    <property type="match status" value="2"/>
</dbReference>
<dbReference type="Proteomes" id="UP000285326">
    <property type="component" value="Unassembled WGS sequence"/>
</dbReference>
<dbReference type="FunFam" id="3.30.70.330:FF:000736">
    <property type="entry name" value="Polyadenylate-binding protein, putative"/>
    <property type="match status" value="1"/>
</dbReference>
<accession>A0A420IH86</accession>
<dbReference type="CDD" id="cd00590">
    <property type="entry name" value="RRM_SF"/>
    <property type="match status" value="1"/>
</dbReference>
<dbReference type="AlphaFoldDB" id="A0A420IH86"/>
<evidence type="ECO:0000256" key="3">
    <source>
        <dbReference type="SAM" id="MobiDB-lite"/>
    </source>
</evidence>
<reference evidence="5 6" key="1">
    <citation type="journal article" date="2018" name="BMC Genomics">
        <title>Comparative genome analyses reveal sequence features reflecting distinct modes of host-adaptation between dicot and monocot powdery mildew.</title>
        <authorList>
            <person name="Wu Y."/>
            <person name="Ma X."/>
            <person name="Pan Z."/>
            <person name="Kale S.D."/>
            <person name="Song Y."/>
            <person name="King H."/>
            <person name="Zhang Q."/>
            <person name="Presley C."/>
            <person name="Deng X."/>
            <person name="Wei C.I."/>
            <person name="Xiao S."/>
        </authorList>
    </citation>
    <scope>NUCLEOTIDE SEQUENCE [LARGE SCALE GENOMIC DNA]</scope>
    <source>
        <strain evidence="5">UMSG1</strain>
    </source>
</reference>
<keyword evidence="1 2" id="KW-0694">RNA-binding</keyword>
<feature type="region of interest" description="Disordered" evidence="3">
    <location>
        <begin position="459"/>
        <end position="479"/>
    </location>
</feature>
<dbReference type="SMART" id="SM00361">
    <property type="entry name" value="RRM_1"/>
    <property type="match status" value="2"/>
</dbReference>
<dbReference type="InterPro" id="IPR035979">
    <property type="entry name" value="RBD_domain_sf"/>
</dbReference>
<evidence type="ECO:0000313" key="5">
    <source>
        <dbReference type="EMBL" id="RKF73910.1"/>
    </source>
</evidence>